<organism evidence="1 2">
    <name type="scientific">Ramlibacter monticola</name>
    <dbReference type="NCBI Taxonomy" id="1926872"/>
    <lineage>
        <taxon>Bacteria</taxon>
        <taxon>Pseudomonadati</taxon>
        <taxon>Pseudomonadota</taxon>
        <taxon>Betaproteobacteria</taxon>
        <taxon>Burkholderiales</taxon>
        <taxon>Comamonadaceae</taxon>
        <taxon>Ramlibacter</taxon>
    </lineage>
</organism>
<keyword evidence="2" id="KW-1185">Reference proteome</keyword>
<evidence type="ECO:0008006" key="3">
    <source>
        <dbReference type="Google" id="ProtNLM"/>
    </source>
</evidence>
<dbReference type="RefSeq" id="WP_201673387.1">
    <property type="nucleotide sequence ID" value="NZ_JAEQNE010000001.1"/>
</dbReference>
<comment type="caution">
    <text evidence="1">The sequence shown here is derived from an EMBL/GenBank/DDBJ whole genome shotgun (WGS) entry which is preliminary data.</text>
</comment>
<dbReference type="Gene3D" id="3.90.1590.10">
    <property type="entry name" value="glutathione-dependent formaldehyde- activating enzyme (gfa)"/>
    <property type="match status" value="1"/>
</dbReference>
<proteinExistence type="predicted"/>
<dbReference type="SUPFAM" id="SSF51316">
    <property type="entry name" value="Mss4-like"/>
    <property type="match status" value="1"/>
</dbReference>
<gene>
    <name evidence="1" type="ORF">JJ685_06605</name>
</gene>
<protein>
    <recommendedName>
        <fullName evidence="3">CENP-V/GFA domain-containing protein</fullName>
    </recommendedName>
</protein>
<evidence type="ECO:0000313" key="2">
    <source>
        <dbReference type="Proteomes" id="UP000599109"/>
    </source>
</evidence>
<dbReference type="EMBL" id="JAEQNE010000001">
    <property type="protein sequence ID" value="MBL0390808.1"/>
    <property type="molecule type" value="Genomic_DNA"/>
</dbReference>
<accession>A0A936YXQ2</accession>
<dbReference type="Proteomes" id="UP000599109">
    <property type="component" value="Unassembled WGS sequence"/>
</dbReference>
<name>A0A936YXQ2_9BURK</name>
<dbReference type="AlphaFoldDB" id="A0A936YXQ2"/>
<sequence length="201" mass="21952">MSAPHPVRCRCGSFRAEVVHPERGTRAVCYCKDCQAFAHFLGPPPGMLDAHGGTDIVAVSPRDVRLLQGAEHLACMSLTPKGTLRWFTSCCRTPIGNTPRDIRLSHLGLVHTALEGEGRDLDAAFGPVRLRADRQSAHGRPPASSTLRSFTTILRFVARLAVARLGGRYRSNPFFDPATGQPKAAPQVLTLEEHRRLKALV</sequence>
<dbReference type="InterPro" id="IPR011057">
    <property type="entry name" value="Mss4-like_sf"/>
</dbReference>
<dbReference type="Pfam" id="PF19648">
    <property type="entry name" value="DUF6151"/>
    <property type="match status" value="1"/>
</dbReference>
<evidence type="ECO:0000313" key="1">
    <source>
        <dbReference type="EMBL" id="MBL0390808.1"/>
    </source>
</evidence>
<reference evidence="1 2" key="1">
    <citation type="journal article" date="2017" name="Int. J. Syst. Evol. Microbiol.">
        <title>Ramlibacter monticola sp. nov., isolated from forest soil.</title>
        <authorList>
            <person name="Chaudhary D.K."/>
            <person name="Kim J."/>
        </authorList>
    </citation>
    <scope>NUCLEOTIDE SEQUENCE [LARGE SCALE GENOMIC DNA]</scope>
    <source>
        <strain evidence="1 2">KACC 19175</strain>
    </source>
</reference>
<dbReference type="InterPro" id="IPR046149">
    <property type="entry name" value="DUF6151"/>
</dbReference>